<comment type="caution">
    <text evidence="2">The sequence shown here is derived from an EMBL/GenBank/DDBJ whole genome shotgun (WGS) entry which is preliminary data.</text>
</comment>
<dbReference type="Proteomes" id="UP000775213">
    <property type="component" value="Unassembled WGS sequence"/>
</dbReference>
<gene>
    <name evidence="2" type="ORF">IEQ34_016704</name>
</gene>
<protein>
    <recommendedName>
        <fullName evidence="1">Disease resistance protein winged helix domain-containing protein</fullName>
    </recommendedName>
</protein>
<name>A0AAV7GEY7_DENCH</name>
<reference evidence="2 3" key="1">
    <citation type="journal article" date="2021" name="Hortic Res">
        <title>Chromosome-scale assembly of the Dendrobium chrysotoxum genome enhances the understanding of orchid evolution.</title>
        <authorList>
            <person name="Zhang Y."/>
            <person name="Zhang G.Q."/>
            <person name="Zhang D."/>
            <person name="Liu X.D."/>
            <person name="Xu X.Y."/>
            <person name="Sun W.H."/>
            <person name="Yu X."/>
            <person name="Zhu X."/>
            <person name="Wang Z.W."/>
            <person name="Zhao X."/>
            <person name="Zhong W.Y."/>
            <person name="Chen H."/>
            <person name="Yin W.L."/>
            <person name="Huang T."/>
            <person name="Niu S.C."/>
            <person name="Liu Z.J."/>
        </authorList>
    </citation>
    <scope>NUCLEOTIDE SEQUENCE [LARGE SCALE GENOMIC DNA]</scope>
    <source>
        <strain evidence="2">Lindl</strain>
    </source>
</reference>
<evidence type="ECO:0000313" key="3">
    <source>
        <dbReference type="Proteomes" id="UP000775213"/>
    </source>
</evidence>
<dbReference type="InterPro" id="IPR058922">
    <property type="entry name" value="WHD_DRP"/>
</dbReference>
<feature type="domain" description="Disease resistance protein winged helix" evidence="1">
    <location>
        <begin position="1"/>
        <end position="49"/>
    </location>
</feature>
<dbReference type="AlphaFoldDB" id="A0AAV7GEY7"/>
<evidence type="ECO:0000313" key="2">
    <source>
        <dbReference type="EMBL" id="KAH0454780.1"/>
    </source>
</evidence>
<evidence type="ECO:0000259" key="1">
    <source>
        <dbReference type="Pfam" id="PF23559"/>
    </source>
</evidence>
<proteinExistence type="predicted"/>
<organism evidence="2 3">
    <name type="scientific">Dendrobium chrysotoxum</name>
    <name type="common">Orchid</name>
    <dbReference type="NCBI Taxonomy" id="161865"/>
    <lineage>
        <taxon>Eukaryota</taxon>
        <taxon>Viridiplantae</taxon>
        <taxon>Streptophyta</taxon>
        <taxon>Embryophyta</taxon>
        <taxon>Tracheophyta</taxon>
        <taxon>Spermatophyta</taxon>
        <taxon>Magnoliopsida</taxon>
        <taxon>Liliopsida</taxon>
        <taxon>Asparagales</taxon>
        <taxon>Orchidaceae</taxon>
        <taxon>Epidendroideae</taxon>
        <taxon>Malaxideae</taxon>
        <taxon>Dendrobiinae</taxon>
        <taxon>Dendrobium</taxon>
    </lineage>
</organism>
<sequence>MWIALGFIPPSSDLREIGKDIGEEYFDILVKKLSFDKGDNCYKMHDLLHGWTWFVSAQECLRVADYGEALAQIFKNWKAKLSSFTRWIYVKNENGFRIVELEHMNELHRLNKKGVGGEERSNFFEM</sequence>
<accession>A0AAV7GEY7</accession>
<dbReference type="Pfam" id="PF23559">
    <property type="entry name" value="WHD_DRP"/>
    <property type="match status" value="1"/>
</dbReference>
<keyword evidence="3" id="KW-1185">Reference proteome</keyword>
<dbReference type="EMBL" id="JAGFBR010000015">
    <property type="protein sequence ID" value="KAH0454780.1"/>
    <property type="molecule type" value="Genomic_DNA"/>
</dbReference>